<feature type="compositionally biased region" description="Basic and acidic residues" evidence="2">
    <location>
        <begin position="480"/>
        <end position="508"/>
    </location>
</feature>
<dbReference type="PANTHER" id="PTHR37535:SF2">
    <property type="entry name" value="FINGER DOMAIN PROTEIN, PUTATIVE (AFU_ORTHOLOGUE AFUA_6G09300)-RELATED"/>
    <property type="match status" value="1"/>
</dbReference>
<sequence length="809" mass="92947">MAPSPRPAEYSDNEDESDASSDVSEIFSESESESDSSSDPEIDSDLSDGEDESDDDEAFDDEGQLPPEHYLAQAKGLNVSQLRQNRYSDGTLERLDETRIYCRHIGVNPVQHWRWISDSDETVGFLYAFFSWRCDIRRGKNGRHCPGIGYKSSLESFWKWWHLILKEKTGTGLTREITIKVNDVIAIIAREKNLEHNRKPKKNMYIEDVAEFARVLLTTTAMTFHIGWQRIQLLFFCQLAAITASRPSALLYLRYRDLKLSLIRDPQGGLPRLFIFLKPDFTKRFLGKKAANEFKIPEIIFDPTLILSPHVCLLSMLFHIQGFKRSSTTGPVLDGPKKLYCLGVLEGKGQQELKLRDELLDKFVFCQVERLAKGYRIALEKRLTASTVRSRMRTAGEITGFDQITRPYLLRYAGAKEFNNSAEVTDALQNVILQHSDIRTFIRHYEVDIDVDVQGIIRKTGSQTSLVRFACSLSASIDPDRPYRLSPEESKSLNELPEVRTRQDTVNERKRKFDARTAKAERAHLAYQVALGHVDENSLSKRHRQLKAKTELFQDRAMEAKRRHNKAIRELRNEKQRQRNRRVRENLKRYRDEQPVIDLERQLTGKLVDTKIMGALEQKSSMPPQHLRVIDTILTIPGTTLETEYRRRIDAIAAMMAFCPAEEGRPTPRTQPCRRPVPETDDSYRPTKRQRDSVEEETEIALREAMESVQVKSPKQRPLICFVCLGNLNLPLVSRLTKYNTPGSLTRHFLRLHVNPPWPDGGVGCNICEGEPLQHKFDLLIHAERRHGTVVGGNTRNQLAIEYQRAHQG</sequence>
<evidence type="ECO:0000313" key="3">
    <source>
        <dbReference type="EMBL" id="KAF9884370.1"/>
    </source>
</evidence>
<evidence type="ECO:0000313" key="4">
    <source>
        <dbReference type="Proteomes" id="UP001194746"/>
    </source>
</evidence>
<feature type="coiled-coil region" evidence="1">
    <location>
        <begin position="554"/>
        <end position="593"/>
    </location>
</feature>
<keyword evidence="4" id="KW-1185">Reference proteome</keyword>
<dbReference type="InterPro" id="IPR021842">
    <property type="entry name" value="DUF3435"/>
</dbReference>
<proteinExistence type="predicted"/>
<dbReference type="Proteomes" id="UP001194746">
    <property type="component" value="Unassembled WGS sequence"/>
</dbReference>
<dbReference type="AlphaFoldDB" id="A0AAD4CDA2"/>
<dbReference type="PANTHER" id="PTHR37535">
    <property type="entry name" value="FLUG DOMAIN PROTEIN"/>
    <property type="match status" value="1"/>
</dbReference>
<accession>A0AAD4CDA2</accession>
<feature type="compositionally biased region" description="Basic and acidic residues" evidence="2">
    <location>
        <begin position="676"/>
        <end position="693"/>
    </location>
</feature>
<feature type="region of interest" description="Disordered" evidence="2">
    <location>
        <begin position="1"/>
        <end position="64"/>
    </location>
</feature>
<keyword evidence="1" id="KW-0175">Coiled coil</keyword>
<protein>
    <submittedName>
        <fullName evidence="3">Uncharacterized protein</fullName>
    </submittedName>
</protein>
<evidence type="ECO:0000256" key="1">
    <source>
        <dbReference type="SAM" id="Coils"/>
    </source>
</evidence>
<reference evidence="3" key="2">
    <citation type="submission" date="2020-02" db="EMBL/GenBank/DDBJ databases">
        <authorList>
            <person name="Gilchrist C.L.M."/>
            <person name="Chooi Y.-H."/>
        </authorList>
    </citation>
    <scope>NUCLEOTIDE SEQUENCE</scope>
    <source>
        <strain evidence="3">MST-FP2251</strain>
    </source>
</reference>
<feature type="compositionally biased region" description="Acidic residues" evidence="2">
    <location>
        <begin position="28"/>
        <end position="63"/>
    </location>
</feature>
<feature type="region of interest" description="Disordered" evidence="2">
    <location>
        <begin position="662"/>
        <end position="695"/>
    </location>
</feature>
<name>A0AAD4CDA2_ASPNN</name>
<dbReference type="EMBL" id="VCAU01000124">
    <property type="protein sequence ID" value="KAF9884370.1"/>
    <property type="molecule type" value="Genomic_DNA"/>
</dbReference>
<gene>
    <name evidence="3" type="ORF">FE257_001826</name>
</gene>
<feature type="region of interest" description="Disordered" evidence="2">
    <location>
        <begin position="480"/>
        <end position="517"/>
    </location>
</feature>
<dbReference type="Pfam" id="PF11917">
    <property type="entry name" value="DUF3435"/>
    <property type="match status" value="1"/>
</dbReference>
<comment type="caution">
    <text evidence="3">The sequence shown here is derived from an EMBL/GenBank/DDBJ whole genome shotgun (WGS) entry which is preliminary data.</text>
</comment>
<reference evidence="3" key="1">
    <citation type="journal article" date="2019" name="Beilstein J. Org. Chem.">
        <title>Nanangenines: drimane sesquiterpenoids as the dominant metabolite cohort of a novel Australian fungus, Aspergillus nanangensis.</title>
        <authorList>
            <person name="Lacey H.J."/>
            <person name="Gilchrist C.L.M."/>
            <person name="Crombie A."/>
            <person name="Kalaitzis J.A."/>
            <person name="Vuong D."/>
            <person name="Rutledge P.J."/>
            <person name="Turner P."/>
            <person name="Pitt J.I."/>
            <person name="Lacey E."/>
            <person name="Chooi Y.H."/>
            <person name="Piggott A.M."/>
        </authorList>
    </citation>
    <scope>NUCLEOTIDE SEQUENCE</scope>
    <source>
        <strain evidence="3">MST-FP2251</strain>
    </source>
</reference>
<organism evidence="3 4">
    <name type="scientific">Aspergillus nanangensis</name>
    <dbReference type="NCBI Taxonomy" id="2582783"/>
    <lineage>
        <taxon>Eukaryota</taxon>
        <taxon>Fungi</taxon>
        <taxon>Dikarya</taxon>
        <taxon>Ascomycota</taxon>
        <taxon>Pezizomycotina</taxon>
        <taxon>Eurotiomycetes</taxon>
        <taxon>Eurotiomycetidae</taxon>
        <taxon>Eurotiales</taxon>
        <taxon>Aspergillaceae</taxon>
        <taxon>Aspergillus</taxon>
        <taxon>Aspergillus subgen. Circumdati</taxon>
    </lineage>
</organism>
<evidence type="ECO:0000256" key="2">
    <source>
        <dbReference type="SAM" id="MobiDB-lite"/>
    </source>
</evidence>